<dbReference type="OrthoDB" id="1120910at2"/>
<dbReference type="Pfam" id="PF13181">
    <property type="entry name" value="TPR_8"/>
    <property type="match status" value="1"/>
</dbReference>
<dbReference type="AlphaFoldDB" id="A0A2P8CKY1"/>
<dbReference type="InterPro" id="IPR011990">
    <property type="entry name" value="TPR-like_helical_dom_sf"/>
</dbReference>
<evidence type="ECO:0000313" key="3">
    <source>
        <dbReference type="EMBL" id="PSK85636.1"/>
    </source>
</evidence>
<evidence type="ECO:0000313" key="2">
    <source>
        <dbReference type="EMBL" id="GET20256.1"/>
    </source>
</evidence>
<dbReference type="EMBL" id="BLAU01000001">
    <property type="protein sequence ID" value="GET20256.1"/>
    <property type="molecule type" value="Genomic_DNA"/>
</dbReference>
<dbReference type="InterPro" id="IPR019734">
    <property type="entry name" value="TPR_rpt"/>
</dbReference>
<dbReference type="Proteomes" id="UP000396862">
    <property type="component" value="Unassembled WGS sequence"/>
</dbReference>
<feature type="repeat" description="TPR" evidence="1">
    <location>
        <begin position="61"/>
        <end position="94"/>
    </location>
</feature>
<accession>A0A2P8CKY1</accession>
<dbReference type="Pfam" id="PF13431">
    <property type="entry name" value="TPR_17"/>
    <property type="match status" value="1"/>
</dbReference>
<name>A0A2P8CKY1_9BACT</name>
<feature type="repeat" description="TPR" evidence="1">
    <location>
        <begin position="129"/>
        <end position="162"/>
    </location>
</feature>
<gene>
    <name evidence="3" type="ORF">CLV93_101600</name>
    <name evidence="2" type="ORF">JCM18694_05020</name>
</gene>
<organism evidence="3 4">
    <name type="scientific">Prolixibacter denitrificans</name>
    <dbReference type="NCBI Taxonomy" id="1541063"/>
    <lineage>
        <taxon>Bacteria</taxon>
        <taxon>Pseudomonadati</taxon>
        <taxon>Bacteroidota</taxon>
        <taxon>Bacteroidia</taxon>
        <taxon>Marinilabiliales</taxon>
        <taxon>Prolixibacteraceae</taxon>
        <taxon>Prolixibacter</taxon>
    </lineage>
</organism>
<dbReference type="PROSITE" id="PS50005">
    <property type="entry name" value="TPR"/>
    <property type="match status" value="2"/>
</dbReference>
<dbReference type="RefSeq" id="WP_106540658.1">
    <property type="nucleotide sequence ID" value="NZ_BLAU01000001.1"/>
</dbReference>
<keyword evidence="1" id="KW-0802">TPR repeat</keyword>
<sequence>MEFLVKTTIAVAFLLSFQATKAQQDFNTVMTAFEKSYTYEKENDFNQAIAELKKVYSDDSYEISLRLGWLNYLQGNFTESAAHYRHAVELKPYSEEARMGLVLPLSASGKWDEVVDLYNKILENNPKNTKVNYRLGLIYYNRKQFEKAFPYFKTVVDLYPFDYDGLLMLAWTHFSLGQTREAKVLFQKCLLFKPGDPSASDGLSRIP</sequence>
<reference evidence="3 4" key="1">
    <citation type="submission" date="2018-03" db="EMBL/GenBank/DDBJ databases">
        <title>Genomic Encyclopedia of Archaeal and Bacterial Type Strains, Phase II (KMG-II): from individual species to whole genera.</title>
        <authorList>
            <person name="Goeker M."/>
        </authorList>
    </citation>
    <scope>NUCLEOTIDE SEQUENCE [LARGE SCALE GENOMIC DNA]</scope>
    <source>
        <strain evidence="3 4">DSM 27267</strain>
    </source>
</reference>
<dbReference type="SUPFAM" id="SSF48452">
    <property type="entry name" value="TPR-like"/>
    <property type="match status" value="1"/>
</dbReference>
<dbReference type="EMBL" id="PYGC01000001">
    <property type="protein sequence ID" value="PSK85636.1"/>
    <property type="molecule type" value="Genomic_DNA"/>
</dbReference>
<evidence type="ECO:0000256" key="1">
    <source>
        <dbReference type="PROSITE-ProRule" id="PRU00339"/>
    </source>
</evidence>
<evidence type="ECO:0000313" key="4">
    <source>
        <dbReference type="Proteomes" id="UP000240621"/>
    </source>
</evidence>
<dbReference type="Pfam" id="PF13432">
    <property type="entry name" value="TPR_16"/>
    <property type="match status" value="1"/>
</dbReference>
<dbReference type="Gene3D" id="1.25.40.10">
    <property type="entry name" value="Tetratricopeptide repeat domain"/>
    <property type="match status" value="1"/>
</dbReference>
<dbReference type="PANTHER" id="PTHR12558">
    <property type="entry name" value="CELL DIVISION CYCLE 16,23,27"/>
    <property type="match status" value="1"/>
</dbReference>
<dbReference type="PANTHER" id="PTHR12558:SF13">
    <property type="entry name" value="CELL DIVISION CYCLE PROTEIN 27 HOMOLOG"/>
    <property type="match status" value="1"/>
</dbReference>
<dbReference type="SMART" id="SM00028">
    <property type="entry name" value="TPR"/>
    <property type="match status" value="4"/>
</dbReference>
<keyword evidence="5" id="KW-1185">Reference proteome</keyword>
<proteinExistence type="predicted"/>
<dbReference type="Proteomes" id="UP000240621">
    <property type="component" value="Unassembled WGS sequence"/>
</dbReference>
<reference evidence="2 5" key="2">
    <citation type="submission" date="2019-10" db="EMBL/GenBank/DDBJ databases">
        <title>Prolixibacter strains distinguished by the presence of nitrate reductase genes were adept at nitrate-dependent anaerobic corrosion of metallic iron and carbon steel.</title>
        <authorList>
            <person name="Iino T."/>
            <person name="Shono N."/>
            <person name="Ito K."/>
            <person name="Nakamura R."/>
            <person name="Sueoka K."/>
            <person name="Harayama S."/>
            <person name="Ohkuma M."/>
        </authorList>
    </citation>
    <scope>NUCLEOTIDE SEQUENCE [LARGE SCALE GENOMIC DNA]</scope>
    <source>
        <strain evidence="2 5">MIC1-1</strain>
    </source>
</reference>
<comment type="caution">
    <text evidence="3">The sequence shown here is derived from an EMBL/GenBank/DDBJ whole genome shotgun (WGS) entry which is preliminary data.</text>
</comment>
<evidence type="ECO:0000313" key="5">
    <source>
        <dbReference type="Proteomes" id="UP000396862"/>
    </source>
</evidence>
<protein>
    <submittedName>
        <fullName evidence="3">Tetratricopeptide repeat protein</fullName>
    </submittedName>
</protein>